<dbReference type="Gene3D" id="3.40.50.720">
    <property type="entry name" value="NAD(P)-binding Rossmann-like Domain"/>
    <property type="match status" value="1"/>
</dbReference>
<dbReference type="Pfam" id="PF08436">
    <property type="entry name" value="DXP_redisom_C"/>
    <property type="match status" value="1"/>
</dbReference>
<dbReference type="InterPro" id="IPR026877">
    <property type="entry name" value="DXPR_C"/>
</dbReference>
<dbReference type="GO" id="GO:0030145">
    <property type="term" value="F:manganese ion binding"/>
    <property type="evidence" value="ECO:0007669"/>
    <property type="project" value="TreeGrafter"/>
</dbReference>
<dbReference type="PANTHER" id="PTHR30525:SF0">
    <property type="entry name" value="1-DEOXY-D-XYLULOSE 5-PHOSPHATE REDUCTOISOMERASE, CHLOROPLASTIC"/>
    <property type="match status" value="1"/>
</dbReference>
<evidence type="ECO:0000256" key="8">
    <source>
        <dbReference type="ARBA" id="ARBA00048543"/>
    </source>
</evidence>
<feature type="binding site" evidence="9">
    <location>
        <position position="200"/>
    </location>
    <ligand>
        <name>NADPH</name>
        <dbReference type="ChEBI" id="CHEBI:57783"/>
    </ligand>
</feature>
<comment type="function">
    <text evidence="9">Catalyzes the NADPH-dependent rearrangement and reduction of 1-deoxy-D-xylulose-5-phosphate (DXP) to 2-C-methyl-D-erythritol 4-phosphate (MEP).</text>
</comment>
<feature type="binding site" evidence="9">
    <location>
        <position position="147"/>
    </location>
    <ligand>
        <name>1-deoxy-D-xylulose 5-phosphate</name>
        <dbReference type="ChEBI" id="CHEBI:57792"/>
    </ligand>
</feature>
<dbReference type="SUPFAM" id="SSF55347">
    <property type="entry name" value="Glyceraldehyde-3-phosphate dehydrogenase-like, C-terminal domain"/>
    <property type="match status" value="1"/>
</dbReference>
<feature type="binding site" evidence="9">
    <location>
        <position position="120"/>
    </location>
    <ligand>
        <name>NADPH</name>
        <dbReference type="ChEBI" id="CHEBI:57783"/>
    </ligand>
</feature>
<dbReference type="RefSeq" id="WP_045088086.1">
    <property type="nucleotide sequence ID" value="NZ_LN824141.1"/>
</dbReference>
<evidence type="ECO:0000259" key="11">
    <source>
        <dbReference type="Pfam" id="PF08436"/>
    </source>
</evidence>
<feature type="binding site" evidence="9">
    <location>
        <position position="216"/>
    </location>
    <ligand>
        <name>1-deoxy-D-xylulose 5-phosphate</name>
        <dbReference type="ChEBI" id="CHEBI:57792"/>
    </ligand>
</feature>
<dbReference type="SUPFAM" id="SSF51735">
    <property type="entry name" value="NAD(P)-binding Rossmann-fold domains"/>
    <property type="match status" value="1"/>
</dbReference>
<feature type="binding site" evidence="9">
    <location>
        <position position="12"/>
    </location>
    <ligand>
        <name>NADPH</name>
        <dbReference type="ChEBI" id="CHEBI:57783"/>
    </ligand>
</feature>
<comment type="catalytic activity">
    <reaction evidence="8">
        <text>2-C-methyl-D-erythritol 4-phosphate + NADP(+) = 1-deoxy-D-xylulose 5-phosphate + NADPH + H(+)</text>
        <dbReference type="Rhea" id="RHEA:13717"/>
        <dbReference type="ChEBI" id="CHEBI:15378"/>
        <dbReference type="ChEBI" id="CHEBI:57783"/>
        <dbReference type="ChEBI" id="CHEBI:57792"/>
        <dbReference type="ChEBI" id="CHEBI:58262"/>
        <dbReference type="ChEBI" id="CHEBI:58349"/>
        <dbReference type="EC" id="1.1.1.267"/>
    </reaction>
    <physiologicalReaction direction="right-to-left" evidence="8">
        <dbReference type="Rhea" id="RHEA:13719"/>
    </physiologicalReaction>
</comment>
<keyword evidence="7 9" id="KW-0414">Isoprene biosynthesis</keyword>
<evidence type="ECO:0000256" key="2">
    <source>
        <dbReference type="ARBA" id="ARBA00006825"/>
    </source>
</evidence>
<feature type="binding site" evidence="9">
    <location>
        <position position="213"/>
    </location>
    <ligand>
        <name>1-deoxy-D-xylulose 5-phosphate</name>
        <dbReference type="ChEBI" id="CHEBI:57792"/>
    </ligand>
</feature>
<feature type="binding site" evidence="9">
    <location>
        <position position="194"/>
    </location>
    <ligand>
        <name>1-deoxy-D-xylulose 5-phosphate</name>
        <dbReference type="ChEBI" id="CHEBI:57792"/>
    </ligand>
</feature>
<dbReference type="InterPro" id="IPR003821">
    <property type="entry name" value="DXP_reductoisomerase"/>
</dbReference>
<keyword evidence="6 9" id="KW-0464">Manganese</keyword>
<feature type="binding site" evidence="9">
    <location>
        <position position="146"/>
    </location>
    <ligand>
        <name>Mn(2+)</name>
        <dbReference type="ChEBI" id="CHEBI:29035"/>
    </ligand>
</feature>
<feature type="domain" description="DXP reductoisomerase C-terminal" evidence="12">
    <location>
        <begin position="255"/>
        <end position="374"/>
    </location>
</feature>
<evidence type="ECO:0000256" key="4">
    <source>
        <dbReference type="ARBA" id="ARBA00022857"/>
    </source>
</evidence>
<dbReference type="AlphaFoldDB" id="A0A0C7NZH9"/>
<organism evidence="13 14">
    <name type="scientific">Defluviitoga tunisiensis</name>
    <dbReference type="NCBI Taxonomy" id="1006576"/>
    <lineage>
        <taxon>Bacteria</taxon>
        <taxon>Thermotogati</taxon>
        <taxon>Thermotogota</taxon>
        <taxon>Thermotogae</taxon>
        <taxon>Petrotogales</taxon>
        <taxon>Petrotogaceae</taxon>
        <taxon>Defluviitoga</taxon>
    </lineage>
</organism>
<evidence type="ECO:0000256" key="9">
    <source>
        <dbReference type="HAMAP-Rule" id="MF_00183"/>
    </source>
</evidence>
<feature type="binding site" evidence="9">
    <location>
        <position position="122"/>
    </location>
    <ligand>
        <name>NADPH</name>
        <dbReference type="ChEBI" id="CHEBI:57783"/>
    </ligand>
</feature>
<feature type="binding site" evidence="9">
    <location>
        <position position="11"/>
    </location>
    <ligand>
        <name>NADPH</name>
        <dbReference type="ChEBI" id="CHEBI:57783"/>
    </ligand>
</feature>
<dbReference type="Pfam" id="PF13288">
    <property type="entry name" value="DXPR_C"/>
    <property type="match status" value="1"/>
</dbReference>
<evidence type="ECO:0000313" key="13">
    <source>
        <dbReference type="EMBL" id="CEP78688.1"/>
    </source>
</evidence>
<name>A0A0C7NZH9_DEFTU</name>
<dbReference type="InterPro" id="IPR036169">
    <property type="entry name" value="DXPR_C_sf"/>
</dbReference>
<dbReference type="InterPro" id="IPR013512">
    <property type="entry name" value="DXP_reductoisomerase_N"/>
</dbReference>
<feature type="binding site" evidence="9">
    <location>
        <position position="216"/>
    </location>
    <ligand>
        <name>Mn(2+)</name>
        <dbReference type="ChEBI" id="CHEBI:29035"/>
    </ligand>
</feature>
<keyword evidence="5 9" id="KW-0560">Oxidoreductase</keyword>
<evidence type="ECO:0000259" key="12">
    <source>
        <dbReference type="Pfam" id="PF13288"/>
    </source>
</evidence>
<feature type="binding site" evidence="9">
    <location>
        <position position="148"/>
    </location>
    <ligand>
        <name>Mn(2+)</name>
        <dbReference type="ChEBI" id="CHEBI:29035"/>
    </ligand>
</feature>
<dbReference type="SUPFAM" id="SSF69055">
    <property type="entry name" value="1-deoxy-D-xylulose-5-phosphate reductoisomerase, C-terminal domain"/>
    <property type="match status" value="1"/>
</dbReference>
<dbReference type="PATRIC" id="fig|1006576.9.peg.1391"/>
<dbReference type="GO" id="GO:0030604">
    <property type="term" value="F:1-deoxy-D-xylulose-5-phosphate reductoisomerase activity"/>
    <property type="evidence" value="ECO:0007669"/>
    <property type="project" value="UniProtKB-UniRule"/>
</dbReference>
<feature type="binding site" evidence="9">
    <location>
        <position position="171"/>
    </location>
    <ligand>
        <name>1-deoxy-D-xylulose 5-phosphate</name>
        <dbReference type="ChEBI" id="CHEBI:57792"/>
    </ligand>
</feature>
<dbReference type="Gene3D" id="1.10.1740.10">
    <property type="match status" value="1"/>
</dbReference>
<comment type="similarity">
    <text evidence="2 9">Belongs to the DXR family.</text>
</comment>
<evidence type="ECO:0000256" key="5">
    <source>
        <dbReference type="ARBA" id="ARBA00023002"/>
    </source>
</evidence>
<protein>
    <recommendedName>
        <fullName evidence="9">1-deoxy-D-xylulose 5-phosphate reductoisomerase</fullName>
        <shortName evidence="9">DXP reductoisomerase</shortName>
        <ecNumber evidence="9">1.1.1.267</ecNumber>
    </recommendedName>
    <alternativeName>
        <fullName evidence="9">1-deoxyxylulose-5-phosphate reductoisomerase</fullName>
    </alternativeName>
    <alternativeName>
        <fullName evidence="9">2-C-methyl-D-erythritol 4-phosphate synthase</fullName>
    </alternativeName>
</protein>
<dbReference type="UniPathway" id="UPA00056">
    <property type="reaction ID" value="UER00092"/>
</dbReference>
<dbReference type="Pfam" id="PF02670">
    <property type="entry name" value="DXP_reductoisom"/>
    <property type="match status" value="1"/>
</dbReference>
<feature type="binding site" evidence="9">
    <location>
        <position position="13"/>
    </location>
    <ligand>
        <name>NADPH</name>
        <dbReference type="ChEBI" id="CHEBI:57783"/>
    </ligand>
</feature>
<evidence type="ECO:0000256" key="6">
    <source>
        <dbReference type="ARBA" id="ARBA00023211"/>
    </source>
</evidence>
<comment type="caution">
    <text evidence="9">Lacks conserved residue(s) required for the propagation of feature annotation.</text>
</comment>
<evidence type="ECO:0000259" key="10">
    <source>
        <dbReference type="Pfam" id="PF02670"/>
    </source>
</evidence>
<gene>
    <name evidence="9 13" type="primary">dxr</name>
    <name evidence="13" type="ORF">DTL3_1394</name>
</gene>
<evidence type="ECO:0000256" key="7">
    <source>
        <dbReference type="ARBA" id="ARBA00023229"/>
    </source>
</evidence>
<keyword evidence="9" id="KW-0460">Magnesium</keyword>
<dbReference type="PANTHER" id="PTHR30525">
    <property type="entry name" value="1-DEOXY-D-XYLULOSE 5-PHOSPHATE REDUCTOISOMERASE"/>
    <property type="match status" value="1"/>
</dbReference>
<comment type="pathway">
    <text evidence="1 9">Isoprenoid biosynthesis; isopentenyl diphosphate biosynthesis via DXP pathway; isopentenyl diphosphate from 1-deoxy-D-xylulose 5-phosphate: step 1/6.</text>
</comment>
<dbReference type="OrthoDB" id="9806546at2"/>
<dbReference type="GO" id="GO:0051484">
    <property type="term" value="P:isopentenyl diphosphate biosynthetic process, methylerythritol 4-phosphate pathway involved in terpenoid biosynthetic process"/>
    <property type="evidence" value="ECO:0007669"/>
    <property type="project" value="TreeGrafter"/>
</dbReference>
<feature type="binding site" evidence="9">
    <location>
        <position position="40"/>
    </location>
    <ligand>
        <name>NADPH</name>
        <dbReference type="ChEBI" id="CHEBI:57783"/>
    </ligand>
</feature>
<feature type="binding site" evidence="9">
    <location>
        <position position="207"/>
    </location>
    <ligand>
        <name>1-deoxy-D-xylulose 5-phosphate</name>
        <dbReference type="ChEBI" id="CHEBI:57792"/>
    </ligand>
</feature>
<dbReference type="GO" id="GO:0070402">
    <property type="term" value="F:NADPH binding"/>
    <property type="evidence" value="ECO:0007669"/>
    <property type="project" value="InterPro"/>
</dbReference>
<dbReference type="HOGENOM" id="CLU_035714_0_0_0"/>
<feature type="binding site" evidence="9">
    <location>
        <position position="212"/>
    </location>
    <ligand>
        <name>1-deoxy-D-xylulose 5-phosphate</name>
        <dbReference type="ChEBI" id="CHEBI:57792"/>
    </ligand>
</feature>
<dbReference type="KEGG" id="dtn:DTL3_1394"/>
<evidence type="ECO:0000313" key="14">
    <source>
        <dbReference type="Proteomes" id="UP000032809"/>
    </source>
</evidence>
<dbReference type="EMBL" id="LN824141">
    <property type="protein sequence ID" value="CEP78688.1"/>
    <property type="molecule type" value="Genomic_DNA"/>
</dbReference>
<keyword evidence="4 9" id="KW-0521">NADP</keyword>
<dbReference type="InterPro" id="IPR013644">
    <property type="entry name" value="DXP_reductoisomerase_C"/>
</dbReference>
<proteinExistence type="inferred from homology"/>
<dbReference type="HAMAP" id="MF_00183">
    <property type="entry name" value="DXP_reductoisom"/>
    <property type="match status" value="1"/>
</dbReference>
<dbReference type="EC" id="1.1.1.267" evidence="9"/>
<keyword evidence="14" id="KW-1185">Reference proteome</keyword>
<dbReference type="NCBIfam" id="TIGR00243">
    <property type="entry name" value="Dxr"/>
    <property type="match status" value="1"/>
</dbReference>
<dbReference type="GO" id="GO:0016853">
    <property type="term" value="F:isomerase activity"/>
    <property type="evidence" value="ECO:0007669"/>
    <property type="project" value="UniProtKB-KW"/>
</dbReference>
<dbReference type="PIRSF" id="PIRSF006205">
    <property type="entry name" value="Dxp_reductismrs"/>
    <property type="match status" value="1"/>
</dbReference>
<dbReference type="InterPro" id="IPR036291">
    <property type="entry name" value="NAD(P)-bd_dom_sf"/>
</dbReference>
<keyword evidence="13" id="KW-0413">Isomerase</keyword>
<dbReference type="Proteomes" id="UP000032809">
    <property type="component" value="Chromosome I"/>
</dbReference>
<sequence>MKTLFIAGISGSIGEQALEVLNTEWFKENVKLIGGSVYSNWNKLKIDIDKYKLKAVAIVNAQQNLPNDYNDCKIFQGEDSVEKAIQYCDSDISLIATSGFSGLKHTISAINFSERICLANKESIVCGGNYVLNLAKKFKKLIIPVDSEHSAIYQLLLGEVTIPEKIILTASGGSVRDIPIDSLENVTPKEVLNHPVWSMGARITVDSATMVNKGLEVFEAYHLFGVKNIDVLINRDSHVHSIVQFSDGVFKMHFGLPNMKVPIAFSISYPERKFNFNKPLLSNTKIEFQKVDYNRYPSLQLAFNILGNPILQNAFNAADEVAVESFLSGGIKFTDIYYIIYKTINKIQQEFSNSTGREFISLEEILEVDKISRTIAKQFILQSR</sequence>
<feature type="binding site" evidence="9">
    <location>
        <position position="121"/>
    </location>
    <ligand>
        <name>1-deoxy-D-xylulose 5-phosphate</name>
        <dbReference type="ChEBI" id="CHEBI:57792"/>
    </ligand>
</feature>
<reference evidence="14" key="1">
    <citation type="submission" date="2014-11" db="EMBL/GenBank/DDBJ databases">
        <authorList>
            <person name="Wibberg D."/>
        </authorList>
    </citation>
    <scope>NUCLEOTIDE SEQUENCE [LARGE SCALE GENOMIC DNA]</scope>
    <source>
        <strain evidence="14">L3</strain>
    </source>
</reference>
<evidence type="ECO:0000256" key="3">
    <source>
        <dbReference type="ARBA" id="ARBA00022723"/>
    </source>
</evidence>
<accession>A0A0C7NZH9</accession>
<feature type="domain" description="1-deoxy-D-xylulose 5-phosphate reductoisomerase N-terminal" evidence="10">
    <location>
        <begin position="5"/>
        <end position="128"/>
    </location>
</feature>
<comment type="cofactor">
    <cofactor evidence="9">
        <name>Mg(2+)</name>
        <dbReference type="ChEBI" id="CHEBI:18420"/>
    </cofactor>
    <cofactor evidence="9">
        <name>Mn(2+)</name>
        <dbReference type="ChEBI" id="CHEBI:29035"/>
    </cofactor>
</comment>
<keyword evidence="3 9" id="KW-0479">Metal-binding</keyword>
<evidence type="ECO:0000256" key="1">
    <source>
        <dbReference type="ARBA" id="ARBA00005094"/>
    </source>
</evidence>
<dbReference type="STRING" id="1006576.DTL3_1394"/>
<feature type="binding site" evidence="9">
    <location>
        <position position="148"/>
    </location>
    <ligand>
        <name>1-deoxy-D-xylulose 5-phosphate</name>
        <dbReference type="ChEBI" id="CHEBI:57792"/>
    </ligand>
</feature>
<feature type="domain" description="1-deoxy-D-xylulose 5-phosphate reductoisomerase C-terminal" evidence="11">
    <location>
        <begin position="142"/>
        <end position="224"/>
    </location>
</feature>